<dbReference type="Gene3D" id="3.40.50.720">
    <property type="entry name" value="NAD(P)-binding Rossmann-like Domain"/>
    <property type="match status" value="1"/>
</dbReference>
<keyword evidence="7" id="KW-0119">Carbohydrate metabolism</keyword>
<dbReference type="GO" id="GO:0004345">
    <property type="term" value="F:glucose-6-phosphate dehydrogenase activity"/>
    <property type="evidence" value="ECO:0007669"/>
    <property type="project" value="UniProtKB-EC"/>
</dbReference>
<evidence type="ECO:0000313" key="10">
    <source>
        <dbReference type="EMBL" id="ORD93811.1"/>
    </source>
</evidence>
<dbReference type="GO" id="GO:0006006">
    <property type="term" value="P:glucose metabolic process"/>
    <property type="evidence" value="ECO:0007669"/>
    <property type="project" value="UniProtKB-KW"/>
</dbReference>
<gene>
    <name evidence="10" type="primary">G6PD</name>
    <name evidence="10" type="ORF">ECANGB1_1518</name>
</gene>
<dbReference type="InterPro" id="IPR022675">
    <property type="entry name" value="G6P_DH_C"/>
</dbReference>
<dbReference type="SMR" id="A0A1Y1S5X7"/>
<dbReference type="PANTHER" id="PTHR23429:SF0">
    <property type="entry name" value="GLUCOSE-6-PHOSPHATE 1-DEHYDROGENASE"/>
    <property type="match status" value="1"/>
</dbReference>
<evidence type="ECO:0000256" key="7">
    <source>
        <dbReference type="ARBA" id="ARBA00023277"/>
    </source>
</evidence>
<comment type="pathway">
    <text evidence="1">Carbohydrate degradation; pentose phosphate pathway; D-ribulose 5-phosphate from D-glucose 6-phosphate (oxidative stage): step 1/3.</text>
</comment>
<dbReference type="Pfam" id="PF00479">
    <property type="entry name" value="G6PD_N"/>
    <property type="match status" value="1"/>
</dbReference>
<evidence type="ECO:0000256" key="2">
    <source>
        <dbReference type="ARBA" id="ARBA00013019"/>
    </source>
</evidence>
<evidence type="ECO:0000313" key="11">
    <source>
        <dbReference type="Proteomes" id="UP000192639"/>
    </source>
</evidence>
<evidence type="ECO:0000259" key="8">
    <source>
        <dbReference type="Pfam" id="PF00479"/>
    </source>
</evidence>
<accession>A0A1Y1S5X7</accession>
<feature type="domain" description="Glucose-6-phosphate dehydrogenase C-terminal" evidence="9">
    <location>
        <begin position="156"/>
        <end position="404"/>
    </location>
</feature>
<reference evidence="10 11" key="1">
    <citation type="journal article" date="2017" name="Environ. Microbiol.">
        <title>Decay of the glycolytic pathway and adaptation to intranuclear parasitism within Enterocytozoonidae microsporidia.</title>
        <authorList>
            <person name="Wiredu Boakye D."/>
            <person name="Jaroenlak P."/>
            <person name="Prachumwat A."/>
            <person name="Williams T.A."/>
            <person name="Bateman K.S."/>
            <person name="Itsathitphaisarn O."/>
            <person name="Sritunyalucksana K."/>
            <person name="Paszkiewicz K.H."/>
            <person name="Moore K.A."/>
            <person name="Stentiford G.D."/>
            <person name="Williams B.A."/>
        </authorList>
    </citation>
    <scope>NUCLEOTIDE SEQUENCE [LARGE SCALE GENOMIC DNA]</scope>
    <source>
        <strain evidence="10 11">GB1</strain>
    </source>
</reference>
<keyword evidence="4" id="KW-0313">Glucose metabolism</keyword>
<evidence type="ECO:0000256" key="3">
    <source>
        <dbReference type="ARBA" id="ARBA00020444"/>
    </source>
</evidence>
<dbReference type="Gene3D" id="3.30.360.10">
    <property type="entry name" value="Dihydrodipicolinate Reductase, domain 2"/>
    <property type="match status" value="1"/>
</dbReference>
<organism evidence="10 11">
    <name type="scientific">Enterospora canceri</name>
    <dbReference type="NCBI Taxonomy" id="1081671"/>
    <lineage>
        <taxon>Eukaryota</taxon>
        <taxon>Fungi</taxon>
        <taxon>Fungi incertae sedis</taxon>
        <taxon>Microsporidia</taxon>
        <taxon>Enterocytozoonidae</taxon>
        <taxon>Enterospora</taxon>
    </lineage>
</organism>
<dbReference type="PRINTS" id="PR00079">
    <property type="entry name" value="G6PDHDRGNASE"/>
</dbReference>
<dbReference type="OrthoDB" id="60984at2759"/>
<dbReference type="GO" id="GO:0050661">
    <property type="term" value="F:NADP binding"/>
    <property type="evidence" value="ECO:0007669"/>
    <property type="project" value="InterPro"/>
</dbReference>
<dbReference type="InterPro" id="IPR022674">
    <property type="entry name" value="G6P_DH_NAD-bd"/>
</dbReference>
<dbReference type="EC" id="1.1.1.49" evidence="2"/>
<dbReference type="VEuPathDB" id="MicrosporidiaDB:ECANGB1_1518"/>
<dbReference type="AlphaFoldDB" id="A0A1Y1S5X7"/>
<dbReference type="InterPro" id="IPR001282">
    <property type="entry name" value="G6P_DH"/>
</dbReference>
<evidence type="ECO:0000259" key="9">
    <source>
        <dbReference type="Pfam" id="PF02781"/>
    </source>
</evidence>
<evidence type="ECO:0000256" key="4">
    <source>
        <dbReference type="ARBA" id="ARBA00022526"/>
    </source>
</evidence>
<dbReference type="EMBL" id="LWDP01000046">
    <property type="protein sequence ID" value="ORD93811.1"/>
    <property type="molecule type" value="Genomic_DNA"/>
</dbReference>
<sequence length="411" mass="46935">MKQIVLLGGSGNLALLKLVPELYKLKDKNIQIIVYARSDLKDSYDKKLLEFYKEYSQEFLDSIVYLRGSYDDLTELSKVATDETVFYFTLPTSVFYNLAKKVREISKGKMVFEKPFGETFEDFSKLTEFDNTVFIDHYLAKPLSLAYPEIQKTTKFTDFLNNENVVSIQVLLTETILVGGISHFDKSGTIKDVVRNHAIEMLAVALADLTDLNTGEEYAKARAEVINKMKIDRKSLIKGQYEDYVVKGSKTETLVAFKATIDDKKWENVEVVFKAGKALPEKKSEVVFKIKKESIGNLKMLIEECEDFKEAELIFSFASEDCIYLNGVCMDGTEKRIEVVSWNTVHVIVETHFGGLSQYEYIFNALLYNKPIAMAYNSDVTAALNTFKTIEANQDEPEIYDQMSETLLNKY</sequence>
<comment type="caution">
    <text evidence="10">The sequence shown here is derived from an EMBL/GenBank/DDBJ whole genome shotgun (WGS) entry which is preliminary data.</text>
</comment>
<dbReference type="GO" id="GO:0009051">
    <property type="term" value="P:pentose-phosphate shunt, oxidative branch"/>
    <property type="evidence" value="ECO:0007669"/>
    <property type="project" value="TreeGrafter"/>
</dbReference>
<dbReference type="Proteomes" id="UP000192639">
    <property type="component" value="Unassembled WGS sequence"/>
</dbReference>
<dbReference type="SUPFAM" id="SSF51735">
    <property type="entry name" value="NAD(P)-binding Rossmann-fold domains"/>
    <property type="match status" value="1"/>
</dbReference>
<proteinExistence type="predicted"/>
<keyword evidence="6" id="KW-0560">Oxidoreductase</keyword>
<keyword evidence="11" id="KW-1185">Reference proteome</keyword>
<keyword evidence="5" id="KW-0521">NADP</keyword>
<dbReference type="UniPathway" id="UPA00115">
    <property type="reaction ID" value="UER00408"/>
</dbReference>
<protein>
    <recommendedName>
        <fullName evidence="3">Glucose-6-phosphate 1-dehydrogenase</fullName>
        <ecNumber evidence="2">1.1.1.49</ecNumber>
    </recommendedName>
</protein>
<name>A0A1Y1S5X7_9MICR</name>
<dbReference type="InterPro" id="IPR036291">
    <property type="entry name" value="NAD(P)-bd_dom_sf"/>
</dbReference>
<dbReference type="PANTHER" id="PTHR23429">
    <property type="entry name" value="GLUCOSE-6-PHOSPHATE 1-DEHYDROGENASE G6PD"/>
    <property type="match status" value="1"/>
</dbReference>
<dbReference type="SUPFAM" id="SSF55347">
    <property type="entry name" value="Glyceraldehyde-3-phosphate dehydrogenase-like, C-terminal domain"/>
    <property type="match status" value="1"/>
</dbReference>
<evidence type="ECO:0000256" key="5">
    <source>
        <dbReference type="ARBA" id="ARBA00022857"/>
    </source>
</evidence>
<feature type="domain" description="Glucose-6-phosphate dehydrogenase NAD-binding" evidence="8">
    <location>
        <begin position="5"/>
        <end position="141"/>
    </location>
</feature>
<dbReference type="Pfam" id="PF02781">
    <property type="entry name" value="G6PD_C"/>
    <property type="match status" value="1"/>
</dbReference>
<evidence type="ECO:0000256" key="1">
    <source>
        <dbReference type="ARBA" id="ARBA00004937"/>
    </source>
</evidence>
<evidence type="ECO:0000256" key="6">
    <source>
        <dbReference type="ARBA" id="ARBA00023002"/>
    </source>
</evidence>